<comment type="caution">
    <text evidence="2">The sequence shown here is derived from an EMBL/GenBank/DDBJ whole genome shotgun (WGS) entry which is preliminary data.</text>
</comment>
<evidence type="ECO:0000313" key="3">
    <source>
        <dbReference type="Proteomes" id="UP000569903"/>
    </source>
</evidence>
<sequence length="221" mass="24941">MNIKLCFVSTIIVSALMFGGGNIANAEVEDIDFETVLEGGDSINLDEIDLSKNKEVLSDGSIVETVSYTEMINNISANKEITVEEARAELGRPSLLRASPYFYKHIIKSMDVAFTYKPNLDIYVQMWSQGSFRQFNNIVDFNLNRNYLGESKQFTGKVNVKFIDKNNIYWVINGDFYNNGLTTFSGGGSVPLKKQGSLNFSISKASSHYKYYYKYGHVYAQ</sequence>
<organism evidence="2 3">
    <name type="scientific">Listeria newyorkensis</name>
    <dbReference type="NCBI Taxonomy" id="1497681"/>
    <lineage>
        <taxon>Bacteria</taxon>
        <taxon>Bacillati</taxon>
        <taxon>Bacillota</taxon>
        <taxon>Bacilli</taxon>
        <taxon>Bacillales</taxon>
        <taxon>Listeriaceae</taxon>
        <taxon>Listeria</taxon>
    </lineage>
</organism>
<name>A0A841Z1U1_9LIST</name>
<evidence type="ECO:0000256" key="1">
    <source>
        <dbReference type="SAM" id="SignalP"/>
    </source>
</evidence>
<gene>
    <name evidence="2" type="ORF">HB850_13205</name>
</gene>
<keyword evidence="1" id="KW-0732">Signal</keyword>
<evidence type="ECO:0000313" key="2">
    <source>
        <dbReference type="EMBL" id="MBC1458716.1"/>
    </source>
</evidence>
<feature type="chain" id="PRO_5032546859" evidence="1">
    <location>
        <begin position="27"/>
        <end position="221"/>
    </location>
</feature>
<protein>
    <submittedName>
        <fullName evidence="2">Uncharacterized protein</fullName>
    </submittedName>
</protein>
<proteinExistence type="predicted"/>
<dbReference type="EMBL" id="JAARQN010000014">
    <property type="protein sequence ID" value="MBC1458716.1"/>
    <property type="molecule type" value="Genomic_DNA"/>
</dbReference>
<accession>A0A841Z1U1</accession>
<reference evidence="2 3" key="1">
    <citation type="submission" date="2020-03" db="EMBL/GenBank/DDBJ databases">
        <title>Soil Listeria distribution.</title>
        <authorList>
            <person name="Liao J."/>
            <person name="Wiedmann M."/>
        </authorList>
    </citation>
    <scope>NUCLEOTIDE SEQUENCE [LARGE SCALE GENOMIC DNA]</scope>
    <source>
        <strain evidence="2 3">FSL L7-1614</strain>
    </source>
</reference>
<feature type="signal peptide" evidence="1">
    <location>
        <begin position="1"/>
        <end position="26"/>
    </location>
</feature>
<dbReference type="AlphaFoldDB" id="A0A841Z1U1"/>
<dbReference type="Proteomes" id="UP000569903">
    <property type="component" value="Unassembled WGS sequence"/>
</dbReference>
<dbReference type="RefSeq" id="WP_185389819.1">
    <property type="nucleotide sequence ID" value="NZ_JAARQN010000014.1"/>
</dbReference>